<feature type="region of interest" description="Disordered" evidence="1">
    <location>
        <begin position="107"/>
        <end position="133"/>
    </location>
</feature>
<comment type="caution">
    <text evidence="2">The sequence shown here is derived from an EMBL/GenBank/DDBJ whole genome shotgun (WGS) entry which is preliminary data.</text>
</comment>
<proteinExistence type="predicted"/>
<feature type="region of interest" description="Disordered" evidence="1">
    <location>
        <begin position="31"/>
        <end position="67"/>
    </location>
</feature>
<dbReference type="Proteomes" id="UP000601435">
    <property type="component" value="Unassembled WGS sequence"/>
</dbReference>
<accession>A0A812XSK6</accession>
<feature type="compositionally biased region" description="Basic and acidic residues" evidence="1">
    <location>
        <begin position="43"/>
        <end position="58"/>
    </location>
</feature>
<evidence type="ECO:0000256" key="1">
    <source>
        <dbReference type="SAM" id="MobiDB-lite"/>
    </source>
</evidence>
<evidence type="ECO:0000313" key="2">
    <source>
        <dbReference type="EMBL" id="CAE7751662.1"/>
    </source>
</evidence>
<reference evidence="2" key="1">
    <citation type="submission" date="2021-02" db="EMBL/GenBank/DDBJ databases">
        <authorList>
            <person name="Dougan E. K."/>
            <person name="Rhodes N."/>
            <person name="Thang M."/>
            <person name="Chan C."/>
        </authorList>
    </citation>
    <scope>NUCLEOTIDE SEQUENCE</scope>
</reference>
<dbReference type="AlphaFoldDB" id="A0A812XSK6"/>
<name>A0A812XSK6_9DINO</name>
<protein>
    <submittedName>
        <fullName evidence="2">Uncharacterized protein</fullName>
    </submittedName>
</protein>
<gene>
    <name evidence="2" type="ORF">SNEC2469_LOCUS21795</name>
</gene>
<feature type="non-terminal residue" evidence="2">
    <location>
        <position position="133"/>
    </location>
</feature>
<feature type="compositionally biased region" description="Polar residues" evidence="1">
    <location>
        <begin position="114"/>
        <end position="123"/>
    </location>
</feature>
<evidence type="ECO:0000313" key="3">
    <source>
        <dbReference type="Proteomes" id="UP000601435"/>
    </source>
</evidence>
<organism evidence="2 3">
    <name type="scientific">Symbiodinium necroappetens</name>
    <dbReference type="NCBI Taxonomy" id="1628268"/>
    <lineage>
        <taxon>Eukaryota</taxon>
        <taxon>Sar</taxon>
        <taxon>Alveolata</taxon>
        <taxon>Dinophyceae</taxon>
        <taxon>Suessiales</taxon>
        <taxon>Symbiodiniaceae</taxon>
        <taxon>Symbiodinium</taxon>
    </lineage>
</organism>
<sequence>VWVQAIGGLFLLRRAEELRCWKAARRGLPGWPAPEDGAGSGGTDREETFAGRAGREARGTSSRAIKRAHSADRGRWRCCTPPLLGRNGSCGPSAVDARRGRADVECAEAGRPSQGATSMQNGHSALPIGRPVA</sequence>
<keyword evidence="3" id="KW-1185">Reference proteome</keyword>
<dbReference type="EMBL" id="CAJNJA010038908">
    <property type="protein sequence ID" value="CAE7751662.1"/>
    <property type="molecule type" value="Genomic_DNA"/>
</dbReference>